<evidence type="ECO:0000313" key="5">
    <source>
        <dbReference type="Proteomes" id="UP001282288"/>
    </source>
</evidence>
<dbReference type="Proteomes" id="UP001282288">
    <property type="component" value="Unassembled WGS sequence"/>
</dbReference>
<evidence type="ECO:0000313" key="3">
    <source>
        <dbReference type="EMBL" id="MDX3024473.1"/>
    </source>
</evidence>
<organism evidence="2 5">
    <name type="scientific">Streptomyces acidiscabies</name>
    <dbReference type="NCBI Taxonomy" id="42234"/>
    <lineage>
        <taxon>Bacteria</taxon>
        <taxon>Bacillati</taxon>
        <taxon>Actinomycetota</taxon>
        <taxon>Actinomycetes</taxon>
        <taxon>Kitasatosporales</taxon>
        <taxon>Streptomycetaceae</taxon>
        <taxon>Streptomyces</taxon>
    </lineage>
</organism>
<dbReference type="EMBL" id="JARAWC010000032">
    <property type="protein sequence ID" value="MDX2964614.1"/>
    <property type="molecule type" value="Genomic_DNA"/>
</dbReference>
<gene>
    <name evidence="2" type="ORF">PV399_33575</name>
    <name evidence="3" type="ORF">PV666_42350</name>
</gene>
<protein>
    <submittedName>
        <fullName evidence="2">Uncharacterized protein</fullName>
    </submittedName>
</protein>
<feature type="region of interest" description="Disordered" evidence="1">
    <location>
        <begin position="1"/>
        <end position="43"/>
    </location>
</feature>
<keyword evidence="4" id="KW-1185">Reference proteome</keyword>
<comment type="caution">
    <text evidence="2">The sequence shown here is derived from an EMBL/GenBank/DDBJ whole genome shotgun (WGS) entry which is preliminary data.</text>
</comment>
<dbReference type="EMBL" id="JARAWP010000035">
    <property type="protein sequence ID" value="MDX3024473.1"/>
    <property type="molecule type" value="Genomic_DNA"/>
</dbReference>
<dbReference type="RefSeq" id="WP_010354389.1">
    <property type="nucleotide sequence ID" value="NZ_BCMK01000060.1"/>
</dbReference>
<dbReference type="Proteomes" id="UP001272987">
    <property type="component" value="Unassembled WGS sequence"/>
</dbReference>
<name>A0AAP6BH48_9ACTN</name>
<evidence type="ECO:0000256" key="1">
    <source>
        <dbReference type="SAM" id="MobiDB-lite"/>
    </source>
</evidence>
<evidence type="ECO:0000313" key="4">
    <source>
        <dbReference type="Proteomes" id="UP001272987"/>
    </source>
</evidence>
<sequence length="43" mass="5172">MRRTTLQKPLKKQTPRSRETPDPTPATRPEIRKDIARTWWPET</sequence>
<accession>A0AAP6BH48</accession>
<feature type="compositionally biased region" description="Basic residues" evidence="1">
    <location>
        <begin position="1"/>
        <end position="15"/>
    </location>
</feature>
<reference evidence="2 4" key="1">
    <citation type="journal article" date="2023" name="Microb. Genom.">
        <title>Mesoterricola silvestris gen. nov., sp. nov., Mesoterricola sediminis sp. nov., Geothrix oryzae sp. nov., Geothrix edaphica sp. nov., Geothrix rubra sp. nov., and Geothrix limicola sp. nov., six novel members of Acidobacteriota isolated from soils.</title>
        <authorList>
            <person name="Weisberg A.J."/>
            <person name="Pearce E."/>
            <person name="Kramer C.G."/>
            <person name="Chang J.H."/>
            <person name="Clarke C.R."/>
        </authorList>
    </citation>
    <scope>NUCLEOTIDE SEQUENCE</scope>
    <source>
        <strain evidence="3 4">NB05-1H</strain>
        <strain evidence="2">NRRL_B-16521</strain>
    </source>
</reference>
<dbReference type="AlphaFoldDB" id="A0AAP6BH48"/>
<dbReference type="GeneID" id="75534003"/>
<evidence type="ECO:0000313" key="2">
    <source>
        <dbReference type="EMBL" id="MDX2964614.1"/>
    </source>
</evidence>
<proteinExistence type="predicted"/>